<dbReference type="RefSeq" id="XP_004221931.1">
    <property type="nucleotide sequence ID" value="XM_004221883.1"/>
</dbReference>
<dbReference type="AlphaFoldDB" id="K6US57"/>
<evidence type="ECO:0000313" key="1">
    <source>
        <dbReference type="EMBL" id="GAB65984.1"/>
    </source>
</evidence>
<dbReference type="GeneID" id="14692334"/>
<dbReference type="VEuPathDB" id="PlasmoDB:PCYB_081450"/>
<gene>
    <name evidence="1" type="ORF">PCYB_081450</name>
</gene>
<name>K6US57_PLACD</name>
<sequence>MWICIGKSSRKCRERLLCRVFQNGERHQKKMEVFPHGEIKLNISNGCIICEAPMDTKACMNFFYFLTLRYFLYICVHHSSPTQAHLKRVILP</sequence>
<accession>K6US57</accession>
<protein>
    <submittedName>
        <fullName evidence="1">Uncharacterized protein</fullName>
    </submittedName>
</protein>
<dbReference type="Proteomes" id="UP000006319">
    <property type="component" value="Chromosome 8"/>
</dbReference>
<feature type="non-terminal residue" evidence="1">
    <location>
        <position position="92"/>
    </location>
</feature>
<organism evidence="1 2">
    <name type="scientific">Plasmodium cynomolgi (strain B)</name>
    <dbReference type="NCBI Taxonomy" id="1120755"/>
    <lineage>
        <taxon>Eukaryota</taxon>
        <taxon>Sar</taxon>
        <taxon>Alveolata</taxon>
        <taxon>Apicomplexa</taxon>
        <taxon>Aconoidasida</taxon>
        <taxon>Haemosporida</taxon>
        <taxon>Plasmodiidae</taxon>
        <taxon>Plasmodium</taxon>
        <taxon>Plasmodium (Plasmodium)</taxon>
    </lineage>
</organism>
<reference evidence="1 2" key="1">
    <citation type="journal article" date="2012" name="Nat. Genet.">
        <title>Plasmodium cynomolgi genome sequences provide insight into Plasmodium vivax and the monkey malaria clade.</title>
        <authorList>
            <person name="Tachibana S."/>
            <person name="Sullivan S.A."/>
            <person name="Kawai S."/>
            <person name="Nakamura S."/>
            <person name="Kim H.R."/>
            <person name="Goto N."/>
            <person name="Arisue N."/>
            <person name="Palacpac N.M.Q."/>
            <person name="Honma H."/>
            <person name="Yagi M."/>
            <person name="Tougan T."/>
            <person name="Katakai Y."/>
            <person name="Kaneko O."/>
            <person name="Mita T."/>
            <person name="Kita K."/>
            <person name="Yasutomi Y."/>
            <person name="Sutton P.L."/>
            <person name="Shakhbatyan R."/>
            <person name="Horii T."/>
            <person name="Yasunaga T."/>
            <person name="Barnwell J.W."/>
            <person name="Escalante A.A."/>
            <person name="Carlton J.M."/>
            <person name="Tanabe K."/>
        </authorList>
    </citation>
    <scope>NUCLEOTIDE SEQUENCE [LARGE SCALE GENOMIC DNA]</scope>
    <source>
        <strain evidence="1 2">B</strain>
    </source>
</reference>
<proteinExistence type="predicted"/>
<dbReference type="EMBL" id="DF157100">
    <property type="protein sequence ID" value="GAB65984.1"/>
    <property type="molecule type" value="Genomic_DNA"/>
</dbReference>
<dbReference type="KEGG" id="pcy:PCYB_081450"/>
<evidence type="ECO:0000313" key="2">
    <source>
        <dbReference type="Proteomes" id="UP000006319"/>
    </source>
</evidence>
<keyword evidence="2" id="KW-1185">Reference proteome</keyword>